<dbReference type="RefSeq" id="WP_168036098.1">
    <property type="nucleotide sequence ID" value="NZ_JAATJH010000001.1"/>
</dbReference>
<evidence type="ECO:0000313" key="4">
    <source>
        <dbReference type="Proteomes" id="UP000770785"/>
    </source>
</evidence>
<keyword evidence="1" id="KW-0732">Signal</keyword>
<dbReference type="InterPro" id="IPR005151">
    <property type="entry name" value="Tail-specific_protease"/>
</dbReference>
<feature type="domain" description="Tail specific protease" evidence="2">
    <location>
        <begin position="314"/>
        <end position="474"/>
    </location>
</feature>
<dbReference type="Pfam" id="PF03572">
    <property type="entry name" value="Peptidase_S41"/>
    <property type="match status" value="1"/>
</dbReference>
<evidence type="ECO:0000259" key="2">
    <source>
        <dbReference type="Pfam" id="PF03572"/>
    </source>
</evidence>
<evidence type="ECO:0000313" key="3">
    <source>
        <dbReference type="EMBL" id="NJC25342.1"/>
    </source>
</evidence>
<evidence type="ECO:0000256" key="1">
    <source>
        <dbReference type="SAM" id="SignalP"/>
    </source>
</evidence>
<dbReference type="PROSITE" id="PS51257">
    <property type="entry name" value="PROKAR_LIPOPROTEIN"/>
    <property type="match status" value="1"/>
</dbReference>
<protein>
    <recommendedName>
        <fullName evidence="2">Tail specific protease domain-containing protein</fullName>
    </recommendedName>
</protein>
<dbReference type="InterPro" id="IPR029045">
    <property type="entry name" value="ClpP/crotonase-like_dom_sf"/>
</dbReference>
<accession>A0ABX0X865</accession>
<dbReference type="PANTHER" id="PTHR32060">
    <property type="entry name" value="TAIL-SPECIFIC PROTEASE"/>
    <property type="match status" value="1"/>
</dbReference>
<dbReference type="Proteomes" id="UP000770785">
    <property type="component" value="Unassembled WGS sequence"/>
</dbReference>
<dbReference type="Gene3D" id="3.90.226.10">
    <property type="entry name" value="2-enoyl-CoA Hydratase, Chain A, domain 1"/>
    <property type="match status" value="1"/>
</dbReference>
<feature type="signal peptide" evidence="1">
    <location>
        <begin position="1"/>
        <end position="19"/>
    </location>
</feature>
<gene>
    <name evidence="3" type="ORF">GGR27_000823</name>
</gene>
<feature type="chain" id="PRO_5045382010" description="Tail specific protease domain-containing protein" evidence="1">
    <location>
        <begin position="20"/>
        <end position="542"/>
    </location>
</feature>
<name>A0ABX0X865_9BACT</name>
<comment type="caution">
    <text evidence="3">The sequence shown here is derived from an EMBL/GenBank/DDBJ whole genome shotgun (WGS) entry which is preliminary data.</text>
</comment>
<reference evidence="3 4" key="1">
    <citation type="submission" date="2020-03" db="EMBL/GenBank/DDBJ databases">
        <title>Genomic Encyclopedia of Type Strains, Phase IV (KMG-IV): sequencing the most valuable type-strain genomes for metagenomic binning, comparative biology and taxonomic classification.</title>
        <authorList>
            <person name="Goeker M."/>
        </authorList>
    </citation>
    <scope>NUCLEOTIDE SEQUENCE [LARGE SCALE GENOMIC DNA]</scope>
    <source>
        <strain evidence="3 4">DSM 105096</strain>
    </source>
</reference>
<keyword evidence="4" id="KW-1185">Reference proteome</keyword>
<proteinExistence type="predicted"/>
<organism evidence="3 4">
    <name type="scientific">Neolewinella antarctica</name>
    <dbReference type="NCBI Taxonomy" id="442734"/>
    <lineage>
        <taxon>Bacteria</taxon>
        <taxon>Pseudomonadati</taxon>
        <taxon>Bacteroidota</taxon>
        <taxon>Saprospiria</taxon>
        <taxon>Saprospirales</taxon>
        <taxon>Lewinellaceae</taxon>
        <taxon>Neolewinella</taxon>
    </lineage>
</organism>
<dbReference type="EMBL" id="JAATJH010000001">
    <property type="protein sequence ID" value="NJC25342.1"/>
    <property type="molecule type" value="Genomic_DNA"/>
</dbReference>
<sequence length="542" mass="61224">MRLLLFSLTCLLFSSCSSFFLKNGLKEYEPTITSQASYRAANQYQRDLLYLDALCVNTFPLIEEVFPAARRQKVVDSLLVVLADPAMTEFEFAVTTRYYLGNFENQHTWMRGGTAYGLFPFILHPYGGRYYLANLQANFPLDLIGSEVTSLAGLSMAQVEKRVFPYFSAENATSRRRQFGSYVCRPSILAFMGLIAEGDSLEIGFADGRSVTLPAVNSDEDINFRDIEYPKPVITEYRDHNYDLTLHPEQDLGYLQFNKCYDLVDARATIPDYVRPFVVPLARVYLNRMARKEKEFKNAPGGFEIDYSRPVFRDYLETSMAELTASGAKNLVIDLRNNGGGSLLLCLQLLYHLTDRDDLKGFDEFLYLSEAFRQTDKKEYRRFVKNYAEVNGAPPEMNKLYSRETTRKDQDLFSEMKDVDSPYFIPSDRTVFDGKVMVLVGPGTGSAAALFTTLLQDNEIATVIGTTVGNNPTGATGLRPYSLPESGFTGSVASEYFVRPAPEKGRFFEPDFWMENSLEDLSAGRDAVFEKALELLHAAEVD</sequence>
<dbReference type="PANTHER" id="PTHR32060:SF30">
    <property type="entry name" value="CARBOXY-TERMINAL PROCESSING PROTEASE CTPA"/>
    <property type="match status" value="1"/>
</dbReference>
<dbReference type="SUPFAM" id="SSF52096">
    <property type="entry name" value="ClpP/crotonase"/>
    <property type="match status" value="1"/>
</dbReference>